<name>M0CLH1_9EURY</name>
<dbReference type="GO" id="GO:0009307">
    <property type="term" value="P:DNA restriction-modification system"/>
    <property type="evidence" value="ECO:0007669"/>
    <property type="project" value="InterPro"/>
</dbReference>
<dbReference type="STRING" id="797114.C475_14433"/>
<reference evidence="2 3" key="1">
    <citation type="journal article" date="2014" name="PLoS Genet.">
        <title>Phylogenetically driven sequencing of extremely halophilic archaea reveals strategies for static and dynamic osmo-response.</title>
        <authorList>
            <person name="Becker E.A."/>
            <person name="Seitzer P.M."/>
            <person name="Tritt A."/>
            <person name="Larsen D."/>
            <person name="Krusor M."/>
            <person name="Yao A.I."/>
            <person name="Wu D."/>
            <person name="Madern D."/>
            <person name="Eisen J.A."/>
            <person name="Darling A.E."/>
            <person name="Facciotti M.T."/>
        </authorList>
    </citation>
    <scope>NUCLEOTIDE SEQUENCE [LARGE SCALE GENOMIC DNA]</scope>
    <source>
        <strain evidence="2 3">2-9-1</strain>
    </source>
</reference>
<gene>
    <name evidence="2" type="ORF">C475_14433</name>
</gene>
<dbReference type="eggNOG" id="arCOG12278">
    <property type="taxonomic scope" value="Archaea"/>
</dbReference>
<evidence type="ECO:0000313" key="2">
    <source>
        <dbReference type="EMBL" id="ELZ23478.1"/>
    </source>
</evidence>
<dbReference type="Proteomes" id="UP000011626">
    <property type="component" value="Unassembled WGS sequence"/>
</dbReference>
<keyword evidence="3" id="KW-1185">Reference proteome</keyword>
<dbReference type="GO" id="GO:0003677">
    <property type="term" value="F:DNA binding"/>
    <property type="evidence" value="ECO:0007669"/>
    <property type="project" value="InterPro"/>
</dbReference>
<evidence type="ECO:0000313" key="3">
    <source>
        <dbReference type="Proteomes" id="UP000011626"/>
    </source>
</evidence>
<dbReference type="AlphaFoldDB" id="M0CLH1"/>
<dbReference type="Pfam" id="PF05869">
    <property type="entry name" value="Dam"/>
    <property type="match status" value="1"/>
</dbReference>
<dbReference type="RefSeq" id="WP_006884557.1">
    <property type="nucleotide sequence ID" value="NZ_AOIU01000033.1"/>
</dbReference>
<protein>
    <submittedName>
        <fullName evidence="2">Putative phage N-6-adenine-methyltransferase</fullName>
    </submittedName>
</protein>
<feature type="region of interest" description="Disordered" evidence="1">
    <location>
        <begin position="1"/>
        <end position="34"/>
    </location>
</feature>
<comment type="caution">
    <text evidence="2">The sequence shown here is derived from an EMBL/GenBank/DDBJ whole genome shotgun (WGS) entry which is preliminary data.</text>
</comment>
<keyword evidence="2" id="KW-0489">Methyltransferase</keyword>
<sequence>MSDADAGDGTSEYQQVHWSSESDEWATPPSLLRPLDDAVDGFDLDPCSGAEERSIAAETYTEADDGLAQRWHGVVWCNPPYSDVADWIEKARFEGARDAVELVIVLVPARTSTQWFHKFASHAAAVCFIEGRLSFGDADNSAPFPSMLLAFGEPTDAVIDAFDDRGAVFVDGERYAPTRQATLGDAADEDRR</sequence>
<dbReference type="OrthoDB" id="206305at2157"/>
<accession>M0CLH1</accession>
<keyword evidence="2" id="KW-0808">Transferase</keyword>
<organism evidence="2 3">
    <name type="scientific">Halosimplex carlsbadense 2-9-1</name>
    <dbReference type="NCBI Taxonomy" id="797114"/>
    <lineage>
        <taxon>Archaea</taxon>
        <taxon>Methanobacteriati</taxon>
        <taxon>Methanobacteriota</taxon>
        <taxon>Stenosarchaea group</taxon>
        <taxon>Halobacteria</taxon>
        <taxon>Halobacteriales</taxon>
        <taxon>Haloarculaceae</taxon>
        <taxon>Halosimplex</taxon>
    </lineage>
</organism>
<dbReference type="EMBL" id="AOIU01000033">
    <property type="protein sequence ID" value="ELZ23478.1"/>
    <property type="molecule type" value="Genomic_DNA"/>
</dbReference>
<dbReference type="InterPro" id="IPR008593">
    <property type="entry name" value="Dam_MeTrfase"/>
</dbReference>
<proteinExistence type="predicted"/>
<dbReference type="GO" id="GO:0009007">
    <property type="term" value="F:site-specific DNA-methyltransferase (adenine-specific) activity"/>
    <property type="evidence" value="ECO:0007669"/>
    <property type="project" value="InterPro"/>
</dbReference>
<evidence type="ECO:0000256" key="1">
    <source>
        <dbReference type="SAM" id="MobiDB-lite"/>
    </source>
</evidence>
<dbReference type="GO" id="GO:0032259">
    <property type="term" value="P:methylation"/>
    <property type="evidence" value="ECO:0007669"/>
    <property type="project" value="UniProtKB-KW"/>
</dbReference>